<dbReference type="Proteomes" id="UP000538666">
    <property type="component" value="Unassembled WGS sequence"/>
</dbReference>
<proteinExistence type="predicted"/>
<organism evidence="2 3">
    <name type="scientific">Silvibacterium bohemicum</name>
    <dbReference type="NCBI Taxonomy" id="1577686"/>
    <lineage>
        <taxon>Bacteria</taxon>
        <taxon>Pseudomonadati</taxon>
        <taxon>Acidobacteriota</taxon>
        <taxon>Terriglobia</taxon>
        <taxon>Terriglobales</taxon>
        <taxon>Acidobacteriaceae</taxon>
        <taxon>Silvibacterium</taxon>
    </lineage>
</organism>
<sequence length="264" mass="29210">MQRREFVTSSLAAVAAAGGTMLKAESGDSPSREYYELRKYRLSSGPQMKLAEDYIANALIPALNRLGLAPVGAFYLTIGPETPTLYLLIPGSNLQTLVTAELQLANDAAFMKAAEPFWSAPAAQPAFDRVESSLMAAFSGWPKPTPPAAAARQGKRIFQLRTYESPSNRDHVRKVEMFHHGEFEIFARAGFGQVFYGDTLIGPRLPNLTYMLTFNDLADLDAKWEKFGADPEWQKLKSLPQYAFEPIVSNITNLILTPTPFSQI</sequence>
<dbReference type="InterPro" id="IPR012577">
    <property type="entry name" value="NIPSNAP"/>
</dbReference>
<reference evidence="2 3" key="1">
    <citation type="submission" date="2020-08" db="EMBL/GenBank/DDBJ databases">
        <title>Genomic Encyclopedia of Type Strains, Phase IV (KMG-IV): sequencing the most valuable type-strain genomes for metagenomic binning, comparative biology and taxonomic classification.</title>
        <authorList>
            <person name="Goeker M."/>
        </authorList>
    </citation>
    <scope>NUCLEOTIDE SEQUENCE [LARGE SCALE GENOMIC DNA]</scope>
    <source>
        <strain evidence="2 3">DSM 103733</strain>
    </source>
</reference>
<evidence type="ECO:0000313" key="3">
    <source>
        <dbReference type="Proteomes" id="UP000538666"/>
    </source>
</evidence>
<dbReference type="RefSeq" id="WP_050058507.1">
    <property type="nucleotide sequence ID" value="NZ_JACHEK010000003.1"/>
</dbReference>
<dbReference type="SUPFAM" id="SSF54909">
    <property type="entry name" value="Dimeric alpha+beta barrel"/>
    <property type="match status" value="2"/>
</dbReference>
<accession>A0A841JRB2</accession>
<comment type="caution">
    <text evidence="2">The sequence shown here is derived from an EMBL/GenBank/DDBJ whole genome shotgun (WGS) entry which is preliminary data.</text>
</comment>
<protein>
    <recommendedName>
        <fullName evidence="1">NIPSNAP domain-containing protein</fullName>
    </recommendedName>
</protein>
<dbReference type="AlphaFoldDB" id="A0A841JRB2"/>
<gene>
    <name evidence="2" type="ORF">HNQ77_001881</name>
</gene>
<evidence type="ECO:0000259" key="1">
    <source>
        <dbReference type="Pfam" id="PF07978"/>
    </source>
</evidence>
<keyword evidence="3" id="KW-1185">Reference proteome</keyword>
<feature type="domain" description="NIPSNAP" evidence="1">
    <location>
        <begin position="159"/>
        <end position="263"/>
    </location>
</feature>
<evidence type="ECO:0000313" key="2">
    <source>
        <dbReference type="EMBL" id="MBB6143932.1"/>
    </source>
</evidence>
<dbReference type="EMBL" id="JACHEK010000003">
    <property type="protein sequence ID" value="MBB6143932.1"/>
    <property type="molecule type" value="Genomic_DNA"/>
</dbReference>
<dbReference type="Pfam" id="PF07978">
    <property type="entry name" value="NIPSNAP"/>
    <property type="match status" value="1"/>
</dbReference>
<name>A0A841JRB2_9BACT</name>
<dbReference type="OrthoDB" id="113248at2"/>
<dbReference type="Gene3D" id="3.30.70.100">
    <property type="match status" value="2"/>
</dbReference>
<dbReference type="InterPro" id="IPR011008">
    <property type="entry name" value="Dimeric_a/b-barrel"/>
</dbReference>